<protein>
    <recommendedName>
        <fullName evidence="4">Transcriptional regulator</fullName>
    </recommendedName>
</protein>
<evidence type="ECO:0000256" key="1">
    <source>
        <dbReference type="SAM" id="Coils"/>
    </source>
</evidence>
<dbReference type="SUPFAM" id="SSF46785">
    <property type="entry name" value="Winged helix' DNA-binding domain"/>
    <property type="match status" value="1"/>
</dbReference>
<evidence type="ECO:0008006" key="4">
    <source>
        <dbReference type="Google" id="ProtNLM"/>
    </source>
</evidence>
<dbReference type="Proteomes" id="UP000220106">
    <property type="component" value="Unassembled WGS sequence"/>
</dbReference>
<gene>
    <name evidence="2" type="ORF">CN689_14305</name>
</gene>
<dbReference type="Gene3D" id="1.10.10.10">
    <property type="entry name" value="Winged helix-like DNA-binding domain superfamily/Winged helix DNA-binding domain"/>
    <property type="match status" value="1"/>
</dbReference>
<name>A0AAX0S3X2_9BACI</name>
<dbReference type="InterPro" id="IPR036388">
    <property type="entry name" value="WH-like_DNA-bd_sf"/>
</dbReference>
<reference evidence="2 3" key="1">
    <citation type="submission" date="2017-09" db="EMBL/GenBank/DDBJ databases">
        <title>Large-scale bioinformatics analysis of Bacillus genomes uncovers conserved roles of natural products in bacterial physiology.</title>
        <authorList>
            <consortium name="Agbiome Team Llc"/>
            <person name="Bleich R.M."/>
            <person name="Kirk G.J."/>
            <person name="Santa Maria K.C."/>
            <person name="Allen S.E."/>
            <person name="Farag S."/>
            <person name="Shank E.A."/>
            <person name="Bowers A."/>
        </authorList>
    </citation>
    <scope>NUCLEOTIDE SEQUENCE [LARGE SCALE GENOMIC DNA]</scope>
    <source>
        <strain evidence="2 3">AFS003229</strain>
    </source>
</reference>
<keyword evidence="1" id="KW-0175">Coiled coil</keyword>
<evidence type="ECO:0000313" key="3">
    <source>
        <dbReference type="Proteomes" id="UP000220106"/>
    </source>
</evidence>
<dbReference type="RefSeq" id="WP_098176370.1">
    <property type="nucleotide sequence ID" value="NZ_NUEQ01000025.1"/>
</dbReference>
<feature type="coiled-coil region" evidence="1">
    <location>
        <begin position="75"/>
        <end position="109"/>
    </location>
</feature>
<accession>A0AAX0S3X2</accession>
<proteinExistence type="predicted"/>
<organism evidence="2 3">
    <name type="scientific">Peribacillus butanolivorans</name>
    <dbReference type="NCBI Taxonomy" id="421767"/>
    <lineage>
        <taxon>Bacteria</taxon>
        <taxon>Bacillati</taxon>
        <taxon>Bacillota</taxon>
        <taxon>Bacilli</taxon>
        <taxon>Bacillales</taxon>
        <taxon>Bacillaceae</taxon>
        <taxon>Peribacillus</taxon>
    </lineage>
</organism>
<comment type="caution">
    <text evidence="2">The sequence shown here is derived from an EMBL/GenBank/DDBJ whole genome shotgun (WGS) entry which is preliminary data.</text>
</comment>
<dbReference type="AlphaFoldDB" id="A0AAX0S3X2"/>
<dbReference type="InterPro" id="IPR036390">
    <property type="entry name" value="WH_DNA-bd_sf"/>
</dbReference>
<dbReference type="EMBL" id="NUEQ01000025">
    <property type="protein sequence ID" value="PEJ32297.1"/>
    <property type="molecule type" value="Genomic_DNA"/>
</dbReference>
<evidence type="ECO:0000313" key="2">
    <source>
        <dbReference type="EMBL" id="PEJ32297.1"/>
    </source>
</evidence>
<sequence length="139" mass="15487">MNSIQKRVLHVLKEAEQMKSVSYIARKIGSKNEPSVAAELDLLNEEGYVNIVRSPSGKKISRAEITEKGVRYFYKGNESKSKEDIQNQLDELKETVELLNKALNSSSTEEKQGVLDKMDKIQSVLNGGAQLVGSIAKYL</sequence>